<feature type="non-terminal residue" evidence="3">
    <location>
        <position position="1"/>
    </location>
</feature>
<gene>
    <name evidence="3" type="ORF">S01H4_26054</name>
</gene>
<accession>X1BC47</accession>
<dbReference type="EMBL" id="BART01012496">
    <property type="protein sequence ID" value="GAG81718.1"/>
    <property type="molecule type" value="Genomic_DNA"/>
</dbReference>
<evidence type="ECO:0000313" key="3">
    <source>
        <dbReference type="EMBL" id="GAG81718.1"/>
    </source>
</evidence>
<evidence type="ECO:0000256" key="2">
    <source>
        <dbReference type="SAM" id="Phobius"/>
    </source>
</evidence>
<dbReference type="InterPro" id="IPR036390">
    <property type="entry name" value="WH_DNA-bd_sf"/>
</dbReference>
<dbReference type="PANTHER" id="PTHR12806:SF0">
    <property type="entry name" value="VACUOLAR-SORTING PROTEIN SNF8"/>
    <property type="match status" value="1"/>
</dbReference>
<dbReference type="Gene3D" id="1.10.10.10">
    <property type="entry name" value="Winged helix-like DNA-binding domain superfamily/Winged helix DNA-binding domain"/>
    <property type="match status" value="2"/>
</dbReference>
<keyword evidence="2" id="KW-0812">Transmembrane</keyword>
<dbReference type="GO" id="GO:0043328">
    <property type="term" value="P:protein transport to vacuole involved in ubiquitin-dependent protein catabolic process via the multivesicular body sorting pathway"/>
    <property type="evidence" value="ECO:0007669"/>
    <property type="project" value="TreeGrafter"/>
</dbReference>
<dbReference type="Pfam" id="PF04157">
    <property type="entry name" value="EAP30"/>
    <property type="match status" value="1"/>
</dbReference>
<dbReference type="InterPro" id="IPR040608">
    <property type="entry name" value="Snf8/Vps36"/>
</dbReference>
<dbReference type="InterPro" id="IPR016689">
    <property type="entry name" value="ESCRT-2_cplx_Snf8"/>
</dbReference>
<keyword evidence="2" id="KW-1133">Transmembrane helix</keyword>
<dbReference type="InterPro" id="IPR036388">
    <property type="entry name" value="WH-like_DNA-bd_sf"/>
</dbReference>
<reference evidence="3" key="1">
    <citation type="journal article" date="2014" name="Front. Microbiol.">
        <title>High frequency of phylogenetically diverse reductive dehalogenase-homologous genes in deep subseafloor sedimentary metagenomes.</title>
        <authorList>
            <person name="Kawai M."/>
            <person name="Futagami T."/>
            <person name="Toyoda A."/>
            <person name="Takaki Y."/>
            <person name="Nishi S."/>
            <person name="Hori S."/>
            <person name="Arai W."/>
            <person name="Tsubouchi T."/>
            <person name="Morono Y."/>
            <person name="Uchiyama I."/>
            <person name="Ito T."/>
            <person name="Fujiyama A."/>
            <person name="Inagaki F."/>
            <person name="Takami H."/>
        </authorList>
    </citation>
    <scope>NUCLEOTIDE SEQUENCE</scope>
    <source>
        <strain evidence="3">Expedition CK06-06</strain>
    </source>
</reference>
<comment type="similarity">
    <text evidence="1">Belongs to the SNF8 family.</text>
</comment>
<organism evidence="3">
    <name type="scientific">marine sediment metagenome</name>
    <dbReference type="NCBI Taxonomy" id="412755"/>
    <lineage>
        <taxon>unclassified sequences</taxon>
        <taxon>metagenomes</taxon>
        <taxon>ecological metagenomes</taxon>
    </lineage>
</organism>
<sequence length="245" mass="27905">VRYLFNVIENYENDLEFLCWYTIYDYPSGYLSLVYSPLLEPHSTAGLCTHSGDPKVAYYTWIEEMRAIGRLPNYLMPWKIGVGVLILIAISGFLVYAYVMEGIQFRKEQDKAKEIQEYTGGLMTLGEVVLLVNKDRPGKIIPSKDVVEAIEKLSNAKLIPKPKELKSGVVLVEFIPANLSDDQEEVLALSTRKGWISMEELMLKTRWTQERCVRVLESMRDVGIARVDASYAEGKKYYFPGLGGR</sequence>
<keyword evidence="2" id="KW-0472">Membrane</keyword>
<name>X1BC47_9ZZZZ</name>
<dbReference type="AlphaFoldDB" id="X1BC47"/>
<dbReference type="PANTHER" id="PTHR12806">
    <property type="entry name" value="EAP30 SUBUNIT OF ELL COMPLEX"/>
    <property type="match status" value="1"/>
</dbReference>
<feature type="transmembrane region" description="Helical" evidence="2">
    <location>
        <begin position="80"/>
        <end position="99"/>
    </location>
</feature>
<protein>
    <submittedName>
        <fullName evidence="3">Uncharacterized protein</fullName>
    </submittedName>
</protein>
<dbReference type="GO" id="GO:0000814">
    <property type="term" value="C:ESCRT II complex"/>
    <property type="evidence" value="ECO:0007669"/>
    <property type="project" value="InterPro"/>
</dbReference>
<proteinExistence type="inferred from homology"/>
<comment type="caution">
    <text evidence="3">The sequence shown here is derived from an EMBL/GenBank/DDBJ whole genome shotgun (WGS) entry which is preliminary data.</text>
</comment>
<dbReference type="SUPFAM" id="SSF46785">
    <property type="entry name" value="Winged helix' DNA-binding domain"/>
    <property type="match status" value="1"/>
</dbReference>
<evidence type="ECO:0000256" key="1">
    <source>
        <dbReference type="ARBA" id="ARBA00009834"/>
    </source>
</evidence>